<dbReference type="AlphaFoldDB" id="A0A3D8HEE7"/>
<evidence type="ECO:0000256" key="7">
    <source>
        <dbReference type="ARBA" id="ARBA00022777"/>
    </source>
</evidence>
<evidence type="ECO:0000256" key="9">
    <source>
        <dbReference type="ARBA" id="ARBA00022909"/>
    </source>
</evidence>
<dbReference type="Proteomes" id="UP000256321">
    <property type="component" value="Unassembled WGS sequence"/>
</dbReference>
<dbReference type="GO" id="GO:0005524">
    <property type="term" value="F:ATP binding"/>
    <property type="evidence" value="ECO:0007669"/>
    <property type="project" value="UniProtKB-KW"/>
</dbReference>
<gene>
    <name evidence="15" type="ORF">DWU89_09880</name>
    <name evidence="14" type="ORF">H8784_09645</name>
</gene>
<comment type="similarity">
    <text evidence="2">Belongs to the HPPK family.</text>
</comment>
<keyword evidence="5" id="KW-0808">Transferase</keyword>
<dbReference type="SUPFAM" id="SSF55083">
    <property type="entry name" value="6-hydroxymethyl-7,8-dihydropterin pyrophosphokinase, HPPK"/>
    <property type="match status" value="1"/>
</dbReference>
<dbReference type="RefSeq" id="WP_115499483.1">
    <property type="nucleotide sequence ID" value="NZ_JACRTI010000019.1"/>
</dbReference>
<evidence type="ECO:0000313" key="15">
    <source>
        <dbReference type="EMBL" id="RDU49316.1"/>
    </source>
</evidence>
<dbReference type="Proteomes" id="UP000629596">
    <property type="component" value="Unassembled WGS sequence"/>
</dbReference>
<name>A0A3D8HEE7_9BACT</name>
<evidence type="ECO:0000256" key="2">
    <source>
        <dbReference type="ARBA" id="ARBA00005810"/>
    </source>
</evidence>
<evidence type="ECO:0000256" key="11">
    <source>
        <dbReference type="ARBA" id="ARBA00029766"/>
    </source>
</evidence>
<dbReference type="Pfam" id="PF01288">
    <property type="entry name" value="HPPK"/>
    <property type="match status" value="1"/>
</dbReference>
<keyword evidence="17" id="KW-1185">Reference proteome</keyword>
<dbReference type="PANTHER" id="PTHR43071">
    <property type="entry name" value="2-AMINO-4-HYDROXY-6-HYDROXYMETHYLDIHYDROPTERIDINE PYROPHOSPHOKINASE"/>
    <property type="match status" value="1"/>
</dbReference>
<dbReference type="GO" id="GO:0046654">
    <property type="term" value="P:tetrahydrofolate biosynthetic process"/>
    <property type="evidence" value="ECO:0007669"/>
    <property type="project" value="UniProtKB-UniPathway"/>
</dbReference>
<accession>A0A3D8HEE7</accession>
<sequence>MRNRAILCLGSNWDCESNIHSAGELLRGYFCPIHFSEPVYTEPVGLPASGLFLNQAVVAYTDCCLEEVRRSLKEMEKVLGRMPDSKEKGQIPIDIDLLLWNNEILKPADWEKEYVQLLVSSAFESGQNDIRREAVSEKINMVE</sequence>
<dbReference type="PANTHER" id="PTHR43071:SF1">
    <property type="entry name" value="2-AMINO-4-HYDROXY-6-HYDROXYMETHYLDIHYDROPTERIDINE PYROPHOSPHOKINASE"/>
    <property type="match status" value="1"/>
</dbReference>
<proteinExistence type="inferred from homology"/>
<protein>
    <recommendedName>
        <fullName evidence="4">2-amino-4-hydroxy-6-hydroxymethyldihydropteridine pyrophosphokinase</fullName>
        <ecNumber evidence="3">2.7.6.3</ecNumber>
    </recommendedName>
    <alternativeName>
        <fullName evidence="11">6-hydroxymethyl-7,8-dihydropterin pyrophosphokinase</fullName>
    </alternativeName>
    <alternativeName>
        <fullName evidence="12">7,8-dihydro-6-hydroxymethylpterin-pyrophosphokinase</fullName>
    </alternativeName>
</protein>
<keyword evidence="8" id="KW-0067">ATP-binding</keyword>
<evidence type="ECO:0000256" key="6">
    <source>
        <dbReference type="ARBA" id="ARBA00022741"/>
    </source>
</evidence>
<keyword evidence="9" id="KW-0289">Folate biosynthesis</keyword>
<comment type="pathway">
    <text evidence="1">Cofactor biosynthesis; tetrahydrofolate biosynthesis; 2-amino-4-hydroxy-6-hydroxymethyl-7,8-dihydropteridine diphosphate from 7,8-dihydroneopterin triphosphate: step 4/4.</text>
</comment>
<organism evidence="15 16">
    <name type="scientific">Parabacteroides acidifaciens</name>
    <dbReference type="NCBI Taxonomy" id="2290935"/>
    <lineage>
        <taxon>Bacteria</taxon>
        <taxon>Pseudomonadati</taxon>
        <taxon>Bacteroidota</taxon>
        <taxon>Bacteroidia</taxon>
        <taxon>Bacteroidales</taxon>
        <taxon>Tannerellaceae</taxon>
        <taxon>Parabacteroides</taxon>
    </lineage>
</organism>
<dbReference type="GO" id="GO:0046656">
    <property type="term" value="P:folic acid biosynthetic process"/>
    <property type="evidence" value="ECO:0007669"/>
    <property type="project" value="UniProtKB-KW"/>
</dbReference>
<dbReference type="Gene3D" id="3.30.70.560">
    <property type="entry name" value="7,8-Dihydro-6-hydroxymethylpterin-pyrophosphokinase HPPK"/>
    <property type="match status" value="1"/>
</dbReference>
<evidence type="ECO:0000259" key="13">
    <source>
        <dbReference type="Pfam" id="PF01288"/>
    </source>
</evidence>
<dbReference type="GO" id="GO:0003848">
    <property type="term" value="F:2-amino-4-hydroxy-6-hydroxymethyldihydropteridine diphosphokinase activity"/>
    <property type="evidence" value="ECO:0007669"/>
    <property type="project" value="UniProtKB-EC"/>
</dbReference>
<evidence type="ECO:0000256" key="3">
    <source>
        <dbReference type="ARBA" id="ARBA00013253"/>
    </source>
</evidence>
<dbReference type="InterPro" id="IPR000550">
    <property type="entry name" value="Hppk"/>
</dbReference>
<evidence type="ECO:0000313" key="17">
    <source>
        <dbReference type="Proteomes" id="UP000629596"/>
    </source>
</evidence>
<dbReference type="EMBL" id="JACRTI010000019">
    <property type="protein sequence ID" value="MBC8601978.1"/>
    <property type="molecule type" value="Genomic_DNA"/>
</dbReference>
<dbReference type="EC" id="2.7.6.3" evidence="3"/>
<dbReference type="InterPro" id="IPR035907">
    <property type="entry name" value="Hppk_sf"/>
</dbReference>
<evidence type="ECO:0000256" key="4">
    <source>
        <dbReference type="ARBA" id="ARBA00016218"/>
    </source>
</evidence>
<evidence type="ECO:0000256" key="5">
    <source>
        <dbReference type="ARBA" id="ARBA00022679"/>
    </source>
</evidence>
<reference evidence="14 17" key="2">
    <citation type="submission" date="2020-08" db="EMBL/GenBank/DDBJ databases">
        <title>Genome public.</title>
        <authorList>
            <person name="Liu C."/>
            <person name="Sun Q."/>
        </authorList>
    </citation>
    <scope>NUCLEOTIDE SEQUENCE [LARGE SCALE GENOMIC DNA]</scope>
    <source>
        <strain evidence="14 17">426_9</strain>
    </source>
</reference>
<evidence type="ECO:0000256" key="8">
    <source>
        <dbReference type="ARBA" id="ARBA00022840"/>
    </source>
</evidence>
<comment type="caution">
    <text evidence="15">The sequence shown here is derived from an EMBL/GenBank/DDBJ whole genome shotgun (WGS) entry which is preliminary data.</text>
</comment>
<dbReference type="UniPathway" id="UPA00077">
    <property type="reaction ID" value="UER00155"/>
</dbReference>
<keyword evidence="7 15" id="KW-0418">Kinase</keyword>
<dbReference type="EMBL" id="QREV01000019">
    <property type="protein sequence ID" value="RDU49316.1"/>
    <property type="molecule type" value="Genomic_DNA"/>
</dbReference>
<evidence type="ECO:0000256" key="1">
    <source>
        <dbReference type="ARBA" id="ARBA00005051"/>
    </source>
</evidence>
<comment type="function">
    <text evidence="10">Catalyzes the transfer of pyrophosphate from adenosine triphosphate (ATP) to 6-hydroxymethyl-7,8-dihydropterin, an enzymatic step in folate biosynthesis pathway.</text>
</comment>
<feature type="domain" description="7,8-dihydro-6-hydroxymethylpterin-pyrophosphokinase" evidence="13">
    <location>
        <begin position="7"/>
        <end position="116"/>
    </location>
</feature>
<dbReference type="GO" id="GO:0016301">
    <property type="term" value="F:kinase activity"/>
    <property type="evidence" value="ECO:0007669"/>
    <property type="project" value="UniProtKB-KW"/>
</dbReference>
<reference evidence="15 16" key="1">
    <citation type="submission" date="2018-07" db="EMBL/GenBank/DDBJ databases">
        <title>Parabacteroides acidifaciens nov. sp., isolated from human feces.</title>
        <authorList>
            <person name="Wang Y.J."/>
        </authorList>
    </citation>
    <scope>NUCLEOTIDE SEQUENCE [LARGE SCALE GENOMIC DNA]</scope>
    <source>
        <strain evidence="15 16">426-9</strain>
    </source>
</reference>
<keyword evidence="6" id="KW-0547">Nucleotide-binding</keyword>
<evidence type="ECO:0000313" key="16">
    <source>
        <dbReference type="Proteomes" id="UP000256321"/>
    </source>
</evidence>
<evidence type="ECO:0000256" key="10">
    <source>
        <dbReference type="ARBA" id="ARBA00029409"/>
    </source>
</evidence>
<evidence type="ECO:0000313" key="14">
    <source>
        <dbReference type="EMBL" id="MBC8601978.1"/>
    </source>
</evidence>
<evidence type="ECO:0000256" key="12">
    <source>
        <dbReference type="ARBA" id="ARBA00033413"/>
    </source>
</evidence>